<dbReference type="GO" id="GO:0046330">
    <property type="term" value="P:positive regulation of JNK cascade"/>
    <property type="evidence" value="ECO:0007669"/>
    <property type="project" value="TreeGrafter"/>
</dbReference>
<keyword evidence="7" id="KW-1185">Reference proteome</keyword>
<keyword evidence="1 3" id="KW-0853">WD repeat</keyword>
<feature type="compositionally biased region" description="Low complexity" evidence="4">
    <location>
        <begin position="955"/>
        <end position="971"/>
    </location>
</feature>
<feature type="region of interest" description="Disordered" evidence="4">
    <location>
        <begin position="739"/>
        <end position="819"/>
    </location>
</feature>
<dbReference type="GO" id="GO:0043124">
    <property type="term" value="P:negative regulation of canonical NF-kappaB signal transduction"/>
    <property type="evidence" value="ECO:0007669"/>
    <property type="project" value="TreeGrafter"/>
</dbReference>
<dbReference type="PROSITE" id="PS50082">
    <property type="entry name" value="WD_REPEATS_2"/>
    <property type="match status" value="1"/>
</dbReference>
<feature type="compositionally biased region" description="Basic residues" evidence="4">
    <location>
        <begin position="751"/>
        <end position="761"/>
    </location>
</feature>
<evidence type="ECO:0000259" key="5">
    <source>
        <dbReference type="Pfam" id="PF24780"/>
    </source>
</evidence>
<gene>
    <name evidence="8" type="primary">LOC122129982</name>
</gene>
<evidence type="ECO:0000313" key="7">
    <source>
        <dbReference type="Proteomes" id="UP000515152"/>
    </source>
</evidence>
<dbReference type="KEGG" id="char:122129982"/>
<keyword evidence="2" id="KW-0677">Repeat</keyword>
<feature type="compositionally biased region" description="Acidic residues" evidence="4">
    <location>
        <begin position="771"/>
        <end position="786"/>
    </location>
</feature>
<dbReference type="InterPro" id="IPR001680">
    <property type="entry name" value="WD40_rpt"/>
</dbReference>
<evidence type="ECO:0000256" key="4">
    <source>
        <dbReference type="SAM" id="MobiDB-lite"/>
    </source>
</evidence>
<dbReference type="FunFam" id="2.130.10.10:FF:000046">
    <property type="entry name" value="WD repeat-containing protein 62 isoform 1"/>
    <property type="match status" value="1"/>
</dbReference>
<dbReference type="InterPro" id="IPR055292">
    <property type="entry name" value="MABP1"/>
</dbReference>
<accession>A0A8M1K9D4</accession>
<evidence type="ECO:0000256" key="1">
    <source>
        <dbReference type="ARBA" id="ARBA00022574"/>
    </source>
</evidence>
<dbReference type="PANTHER" id="PTHR44813:SF1">
    <property type="entry name" value="MITOGEN-ACTIVATED PROTEIN KINASE-BINDING PROTEIN 1"/>
    <property type="match status" value="1"/>
</dbReference>
<dbReference type="GO" id="GO:0005737">
    <property type="term" value="C:cytoplasm"/>
    <property type="evidence" value="ECO:0007669"/>
    <property type="project" value="TreeGrafter"/>
</dbReference>
<feature type="compositionally biased region" description="Basic and acidic residues" evidence="4">
    <location>
        <begin position="787"/>
        <end position="806"/>
    </location>
</feature>
<feature type="compositionally biased region" description="Low complexity" evidence="4">
    <location>
        <begin position="739"/>
        <end position="750"/>
    </location>
</feature>
<reference evidence="8" key="1">
    <citation type="submission" date="2025-08" db="UniProtKB">
        <authorList>
            <consortium name="RefSeq"/>
        </authorList>
    </citation>
    <scope>IDENTIFICATION</scope>
</reference>
<dbReference type="Proteomes" id="UP000515152">
    <property type="component" value="Unplaced"/>
</dbReference>
<name>A0A8M1K9D4_CLUHA</name>
<dbReference type="PROSITE" id="PS50294">
    <property type="entry name" value="WD_REPEATS_REGION"/>
    <property type="match status" value="1"/>
</dbReference>
<dbReference type="OrthoDB" id="6154712at2759"/>
<feature type="region of interest" description="Disordered" evidence="4">
    <location>
        <begin position="1103"/>
        <end position="1173"/>
    </location>
</feature>
<feature type="compositionally biased region" description="Pro residues" evidence="4">
    <location>
        <begin position="1149"/>
        <end position="1166"/>
    </location>
</feature>
<evidence type="ECO:0000259" key="6">
    <source>
        <dbReference type="Pfam" id="PF24782"/>
    </source>
</evidence>
<evidence type="ECO:0000256" key="2">
    <source>
        <dbReference type="ARBA" id="ARBA00022737"/>
    </source>
</evidence>
<feature type="region of interest" description="Disordered" evidence="4">
    <location>
        <begin position="880"/>
        <end position="1019"/>
    </location>
</feature>
<dbReference type="Pfam" id="PF24780">
    <property type="entry name" value="WD40_MABP1-WDR62_1st"/>
    <property type="match status" value="1"/>
</dbReference>
<feature type="compositionally biased region" description="Basic and acidic residues" evidence="4">
    <location>
        <begin position="1137"/>
        <end position="1148"/>
    </location>
</feature>
<sequence length="1217" mass="132944">MAGDGTTIKNRITNFLRSPSIKLKRSRTKENLTKKVTLEMVLGLTTSGNSGLTCDPNTGLVAYPAGCVVVLLNPKKNKQQHILNTSRKAITTLAFSSDGKYLVTGECGHLPAVRVWDVCEGSQVAELQGHKYGVSCVTFSPNSKYIVSVGYQHDMIVNVWAWKKNVVVAANKVSSKVTAVAFSEDNSYFVTAGNRHVRFWYLDHSGSAKVDGPAPLQGRSGLLGELQNNFFCDVACGRGSQSGSTFCITSSGLLCQFNERRMLEKWVDLRTSMARSLCVTADLIFCACAEGTVRAFNPVDLRFLGTLPRPHHLGTDVAAITQPSHLFSAQPDARYPDSVALTFDPENGWLSCVYNDHSLYVWDVMDLQCVGKVFSALYHSASVWDLQVYPHSADSSGSSPSSVSFMTCSADNTIRLWHSDGQRSVSNGNILSNDLLNVIYVENSSAALLDTDMCCPSVVEKQDGVAPEVKTGIRTICVSPDGKHLASGDRTGTLRVHDLSSMEEVLKVGAHDAEILCLEYSKPETGLQLLATAGRDRLLQVLDAGEDYRLLQTLDEHSSSITAVRFAATDGKVKLISCGADKSIYFRTAHRTLRGTEFKRTHHVVRKTSLADMDVDPSCKYAAVGCQDRSIRIFNISNGKQKKSYKGSQGLDGSLLKVQTDPSGLYVATSCSDKNIGLYDFHSGECLATMFGHSEIVTGIKFTSDCRHLISVSGDSCIMVWRLAPELTLNMRDHIAQRKQTQTGTAGTAGKAHRVRQKLQRAPKLMGYQDSDSEKEEEEEEEEKEDEGMMLHTGEDAREKGSRNQIDESGVGEDMGASDSAAEWDPIQVQMGREQSPQSAGPVDVQARPRRRWSCRVSSMELVVHSMLELRQLDLQHVQEKSSEAQHITPDQKGAAGPEGRVKMRRPRPHSTWLAPAVTPEPEGVVLYPDQQWGGGGLEGPEFQVRGGHRHSQDSQGSRWSYSRSRGSAGSLGYCSGVSSPEHRNVDSESLEGLSTDADESNTEDEEEEEEEDEDGKEAKAFLQARFETLSDLRSSAGSLGRAMHRPLQKTTVSTRFLAKGQNTRYALHTRSLRVHTPVSRIPRLRDESPSVAVQPLISAVRPLVADDGQHRSSEDKPDALRERGTVPGPVPCVGEPSHRLSLRKDLRLPPPSPQRSPSSPAPPPVSHSDPPWLLHLLAPGLEVPLLHEPHTSSKAKVCRSVSVGEGLNTGSGAGRG</sequence>
<protein>
    <submittedName>
        <fullName evidence="8">Mitogen-activated protein kinase-binding protein 1-like</fullName>
    </submittedName>
</protein>
<feature type="region of interest" description="Disordered" evidence="4">
    <location>
        <begin position="832"/>
        <end position="851"/>
    </location>
</feature>
<feature type="compositionally biased region" description="Basic and acidic residues" evidence="4">
    <location>
        <begin position="1108"/>
        <end position="1125"/>
    </location>
</feature>
<dbReference type="PANTHER" id="PTHR44813">
    <property type="entry name" value="MITOGEN-ACTIVATED PROTEIN KINASE-BINDING PROTEIN 1"/>
    <property type="match status" value="1"/>
</dbReference>
<feature type="region of interest" description="Disordered" evidence="4">
    <location>
        <begin position="1192"/>
        <end position="1217"/>
    </location>
</feature>
<evidence type="ECO:0000256" key="3">
    <source>
        <dbReference type="PROSITE-ProRule" id="PRU00221"/>
    </source>
</evidence>
<feature type="compositionally biased region" description="Gly residues" evidence="4">
    <location>
        <begin position="1208"/>
        <end position="1217"/>
    </location>
</feature>
<feature type="domain" description="MABP1/WDR62 second WD40" evidence="6">
    <location>
        <begin position="383"/>
        <end position="723"/>
    </location>
</feature>
<dbReference type="SMART" id="SM00320">
    <property type="entry name" value="WD40"/>
    <property type="match status" value="12"/>
</dbReference>
<dbReference type="Pfam" id="PF24782">
    <property type="entry name" value="WD40_MABP1-WDR62_2nd"/>
    <property type="match status" value="1"/>
</dbReference>
<feature type="compositionally biased region" description="Acidic residues" evidence="4">
    <location>
        <begin position="997"/>
        <end position="1016"/>
    </location>
</feature>
<proteinExistence type="predicted"/>
<dbReference type="InterPro" id="IPR056161">
    <property type="entry name" value="WD40_MABP1-WDR62_1st"/>
</dbReference>
<dbReference type="InterPro" id="IPR056162">
    <property type="entry name" value="WD40_MABP1-WDR62_2nd"/>
</dbReference>
<dbReference type="AlphaFoldDB" id="A0A8M1K9D4"/>
<evidence type="ECO:0000313" key="8">
    <source>
        <dbReference type="RefSeq" id="XP_042560661.1"/>
    </source>
</evidence>
<dbReference type="GeneID" id="122129982"/>
<feature type="repeat" description="WD" evidence="3">
    <location>
        <begin position="690"/>
        <end position="723"/>
    </location>
</feature>
<organism evidence="7 8">
    <name type="scientific">Clupea harengus</name>
    <name type="common">Atlantic herring</name>
    <dbReference type="NCBI Taxonomy" id="7950"/>
    <lineage>
        <taxon>Eukaryota</taxon>
        <taxon>Metazoa</taxon>
        <taxon>Chordata</taxon>
        <taxon>Craniata</taxon>
        <taxon>Vertebrata</taxon>
        <taxon>Euteleostomi</taxon>
        <taxon>Actinopterygii</taxon>
        <taxon>Neopterygii</taxon>
        <taxon>Teleostei</taxon>
        <taxon>Clupei</taxon>
        <taxon>Clupeiformes</taxon>
        <taxon>Clupeoidei</taxon>
        <taxon>Clupeidae</taxon>
        <taxon>Clupea</taxon>
    </lineage>
</organism>
<dbReference type="RefSeq" id="XP_042560661.1">
    <property type="nucleotide sequence ID" value="XM_042704727.1"/>
</dbReference>
<feature type="domain" description="MABP1/WDR62 first WD40" evidence="5">
    <location>
        <begin position="50"/>
        <end position="377"/>
    </location>
</feature>